<dbReference type="PRINTS" id="PR01415">
    <property type="entry name" value="ANKYRIN"/>
</dbReference>
<dbReference type="Pfam" id="PF13637">
    <property type="entry name" value="Ank_4"/>
    <property type="match status" value="2"/>
</dbReference>
<accession>A0A1X7T0W4</accession>
<evidence type="ECO:0000256" key="1">
    <source>
        <dbReference type="ARBA" id="ARBA00022737"/>
    </source>
</evidence>
<dbReference type="STRING" id="400682.A0A1X7T0W4"/>
<feature type="repeat" description="ANK" evidence="3">
    <location>
        <begin position="1012"/>
        <end position="1044"/>
    </location>
</feature>
<evidence type="ECO:0000256" key="2">
    <source>
        <dbReference type="ARBA" id="ARBA00023043"/>
    </source>
</evidence>
<dbReference type="PANTHER" id="PTHR24166:SF48">
    <property type="entry name" value="PROTEIN VAPYRIN"/>
    <property type="match status" value="1"/>
</dbReference>
<dbReference type="PANTHER" id="PTHR24166">
    <property type="entry name" value="ROLLING PEBBLES, ISOFORM B"/>
    <property type="match status" value="1"/>
</dbReference>
<feature type="repeat" description="ANK" evidence="3">
    <location>
        <begin position="1078"/>
        <end position="1110"/>
    </location>
</feature>
<proteinExistence type="predicted"/>
<reference evidence="4" key="1">
    <citation type="submission" date="2017-05" db="UniProtKB">
        <authorList>
            <consortium name="EnsemblMetazoa"/>
        </authorList>
    </citation>
    <scope>IDENTIFICATION</scope>
</reference>
<feature type="repeat" description="ANK" evidence="3">
    <location>
        <begin position="780"/>
        <end position="812"/>
    </location>
</feature>
<dbReference type="eggNOG" id="KOG4177">
    <property type="taxonomic scope" value="Eukaryota"/>
</dbReference>
<dbReference type="InterPro" id="IPR002110">
    <property type="entry name" value="Ankyrin_rpt"/>
</dbReference>
<feature type="repeat" description="ANK" evidence="3">
    <location>
        <begin position="318"/>
        <end position="344"/>
    </location>
</feature>
<feature type="repeat" description="ANK" evidence="3">
    <location>
        <begin position="946"/>
        <end position="978"/>
    </location>
</feature>
<feature type="repeat" description="ANK" evidence="3">
    <location>
        <begin position="1045"/>
        <end position="1077"/>
    </location>
</feature>
<feature type="repeat" description="ANK" evidence="3">
    <location>
        <begin position="747"/>
        <end position="779"/>
    </location>
</feature>
<feature type="repeat" description="ANK" evidence="3">
    <location>
        <begin position="1111"/>
        <end position="1143"/>
    </location>
</feature>
<protein>
    <recommendedName>
        <fullName evidence="5">Death domain-containing protein</fullName>
    </recommendedName>
</protein>
<feature type="repeat" description="ANK" evidence="3">
    <location>
        <begin position="1177"/>
        <end position="1209"/>
    </location>
</feature>
<dbReference type="InterPro" id="IPR036770">
    <property type="entry name" value="Ankyrin_rpt-contain_sf"/>
</dbReference>
<dbReference type="Gene3D" id="1.25.40.20">
    <property type="entry name" value="Ankyrin repeat-containing domain"/>
    <property type="match status" value="10"/>
</dbReference>
<feature type="repeat" description="ANK" evidence="3">
    <location>
        <begin position="846"/>
        <end position="878"/>
    </location>
</feature>
<feature type="repeat" description="ANK" evidence="3">
    <location>
        <begin position="879"/>
        <end position="911"/>
    </location>
</feature>
<dbReference type="PROSITE" id="PS50297">
    <property type="entry name" value="ANK_REP_REGION"/>
    <property type="match status" value="19"/>
</dbReference>
<feature type="repeat" description="ANK" evidence="3">
    <location>
        <begin position="1243"/>
        <end position="1275"/>
    </location>
</feature>
<feature type="repeat" description="ANK" evidence="3">
    <location>
        <begin position="1144"/>
        <end position="1176"/>
    </location>
</feature>
<feature type="repeat" description="ANK" evidence="3">
    <location>
        <begin position="979"/>
        <end position="1011"/>
    </location>
</feature>
<sequence length="1296" mass="143373">MTQDIVTGIKEGGSIEEDTMSAVAQHCLDNNPDISWRKVIDALLDASETTIARNVLDKHSGTSSSKNVCRTVKQVLRSHYSKLMETTETCLLKVASELYSKNLINKEVRHSPTFDKIEIDFSAMVSLYKGDAQKMMEVCSLFIDCLSTAGGPAQEEAMALARDWENEVFKDHEVSFSFAKAVTEFIPKEVQLSFNDDKLAIELGTMHKRYAKLMTDITTYYASSGKYDPIVIARWVENYYSDENDLDLAQVGVTVDKIFKQMRPHHSFIDIELIRDLVEEYPIDDSALQASIESSVEYHRLSLLLIKLGIKLNYQNTNGQTALMLASKGGHIEIFKSLLQNGANPFVQLPANKGYIGLNYLACTALSQHIYKSIGGERIKPQDDTSVEDMLEMAVKERGVSSYFYEPFMNVIKNKIKRKFQLLQDCFHALNSSFVDAATDLLTSKASVTEAKRKFQLYIKEDATCENAHQLVQLLQPHYSCLNINLLTIPCTITEPIKEQVEEYNTNLKIFKNTTSLLELAMMTRGMPCPDGFVGCSKLILRLKKPWCSRTIAELNKLENFYLSPILLSVNLIKTHYDASSFHCIYFFPQSSQTESLIEAVFEQRVSLYAIGVFEVMIDDIPIMMGKNVMFGLKAVLEELIPNLHQEDGNTALIRASEQGNFLSVQFLLSKNPDINIQKNDGYTALMAASANGHHQIVELLLTKDPDMNIQDNNGLTALMIASSNRHNQVVELLLSKDPDLNIQDKNGLTALMFAIANGDHQVVELLLSKDPDINIQSNEGFTALMVASANGHQQVVELLLSKDPDINIQDIYGLTALETGSGNGHHQVVELLLSKDPDINIQDKNGVTALMAASGNGHHQVVELLLSKDPDINIQSNNGVTALMTASGNGHHQVVELLLSKDPDINIQSNNGVTALIVASHFNYYQIVKLLLSTRDLDINIQSNNGATALMVASDNGHHQVVELLLSKDPEINIQNNNGLTALMVASDNGHYQVVELLLSKDPDINIQNNNGLTALMVASDNGHHQVVELLLSKDPDINIQNNNGLTALMVASDNGHHQVVKLLLSKDPDINIQSINGSTALMIASINGHHQVVELLLSKDPDINIQNNDGWTALTVASGSGHQQVVKLLLSKDPDINIQSNNGRTALMFSIVNKHHQIVELLLSKDADINIQDNFGETALMFASRYGHHQVVKLLLSKDPDINIQSINGSTALMIASINGHHQVVELLLSKDPDINIQNNDGWTAFTVASGSGHQQVVKLLLSKDPDINLQDNNGQTALTFSIVNKHDQIVNSY</sequence>
<keyword evidence="1" id="KW-0677">Repeat</keyword>
<dbReference type="SUPFAM" id="SSF48403">
    <property type="entry name" value="Ankyrin repeat"/>
    <property type="match status" value="3"/>
</dbReference>
<keyword evidence="2 3" id="KW-0040">ANK repeat</keyword>
<dbReference type="Pfam" id="PF12796">
    <property type="entry name" value="Ank_2"/>
    <property type="match status" value="7"/>
</dbReference>
<dbReference type="InterPro" id="IPR050889">
    <property type="entry name" value="Dendritic_Spine_Reg/Scaffold"/>
</dbReference>
<dbReference type="PROSITE" id="PS50088">
    <property type="entry name" value="ANK_REPEAT"/>
    <property type="match status" value="19"/>
</dbReference>
<feature type="repeat" description="ANK" evidence="3">
    <location>
        <begin position="714"/>
        <end position="746"/>
    </location>
</feature>
<feature type="repeat" description="ANK" evidence="3">
    <location>
        <begin position="648"/>
        <end position="680"/>
    </location>
</feature>
<feature type="repeat" description="ANK" evidence="3">
    <location>
        <begin position="1210"/>
        <end position="1242"/>
    </location>
</feature>
<feature type="repeat" description="ANK" evidence="3">
    <location>
        <begin position="681"/>
        <end position="713"/>
    </location>
</feature>
<dbReference type="OrthoDB" id="10250315at2759"/>
<evidence type="ECO:0008006" key="5">
    <source>
        <dbReference type="Google" id="ProtNLM"/>
    </source>
</evidence>
<organism evidence="4">
    <name type="scientific">Amphimedon queenslandica</name>
    <name type="common">Sponge</name>
    <dbReference type="NCBI Taxonomy" id="400682"/>
    <lineage>
        <taxon>Eukaryota</taxon>
        <taxon>Metazoa</taxon>
        <taxon>Porifera</taxon>
        <taxon>Demospongiae</taxon>
        <taxon>Heteroscleromorpha</taxon>
        <taxon>Haplosclerida</taxon>
        <taxon>Niphatidae</taxon>
        <taxon>Amphimedon</taxon>
    </lineage>
</organism>
<evidence type="ECO:0000256" key="3">
    <source>
        <dbReference type="PROSITE-ProRule" id="PRU00023"/>
    </source>
</evidence>
<evidence type="ECO:0000313" key="4">
    <source>
        <dbReference type="EnsemblMetazoa" id="Aqu2.1.07846_001"/>
    </source>
</evidence>
<feature type="repeat" description="ANK" evidence="3">
    <location>
        <begin position="813"/>
        <end position="845"/>
    </location>
</feature>
<dbReference type="EnsemblMetazoa" id="Aqu2.1.07846_001">
    <property type="protein sequence ID" value="Aqu2.1.07846_001"/>
    <property type="gene ID" value="Aqu2.1.07846"/>
</dbReference>
<dbReference type="SMART" id="SM00248">
    <property type="entry name" value="ANK"/>
    <property type="match status" value="20"/>
</dbReference>
<dbReference type="InParanoid" id="A0A1X7T0W4"/>
<name>A0A1X7T0W4_AMPQE</name>